<dbReference type="PANTHER" id="PTHR44085">
    <property type="entry name" value="SEPIAPTERIN REDUCTASE"/>
    <property type="match status" value="1"/>
</dbReference>
<proteinExistence type="predicted"/>
<keyword evidence="2" id="KW-0963">Cytoplasm</keyword>
<dbReference type="PRINTS" id="PR00081">
    <property type="entry name" value="GDHRDH"/>
</dbReference>
<dbReference type="InterPro" id="IPR036291">
    <property type="entry name" value="NAD(P)-bd_dom_sf"/>
</dbReference>
<reference evidence="5 6" key="1">
    <citation type="journal article" date="2018" name="Nat. Biotechnol.">
        <title>A standardized bacterial taxonomy based on genome phylogeny substantially revises the tree of life.</title>
        <authorList>
            <person name="Parks D.H."/>
            <person name="Chuvochina M."/>
            <person name="Waite D.W."/>
            <person name="Rinke C."/>
            <person name="Skarshewski A."/>
            <person name="Chaumeil P.A."/>
            <person name="Hugenholtz P."/>
        </authorList>
    </citation>
    <scope>NUCLEOTIDE SEQUENCE [LARGE SCALE GENOMIC DNA]</scope>
    <source>
        <strain evidence="5">UBA10707</strain>
    </source>
</reference>
<evidence type="ECO:0000256" key="2">
    <source>
        <dbReference type="ARBA" id="ARBA00022490"/>
    </source>
</evidence>
<dbReference type="InterPro" id="IPR002347">
    <property type="entry name" value="SDR_fam"/>
</dbReference>
<keyword evidence="4" id="KW-0560">Oxidoreductase</keyword>
<keyword evidence="3" id="KW-0521">NADP</keyword>
<evidence type="ECO:0000256" key="4">
    <source>
        <dbReference type="ARBA" id="ARBA00023002"/>
    </source>
</evidence>
<dbReference type="InterPro" id="IPR051721">
    <property type="entry name" value="Biopterin_syn/organic_redct"/>
</dbReference>
<comment type="caution">
    <text evidence="5">The sequence shown here is derived from an EMBL/GenBank/DDBJ whole genome shotgun (WGS) entry which is preliminary data.</text>
</comment>
<dbReference type="PANTHER" id="PTHR44085:SF2">
    <property type="entry name" value="SEPIAPTERIN REDUCTASE"/>
    <property type="match status" value="1"/>
</dbReference>
<name>A0A356LHD0_9BURK</name>
<dbReference type="EMBL" id="DOEK01000029">
    <property type="protein sequence ID" value="HBP30377.1"/>
    <property type="molecule type" value="Genomic_DNA"/>
</dbReference>
<dbReference type="Gene3D" id="3.40.50.720">
    <property type="entry name" value="NAD(P)-binding Rossmann-like Domain"/>
    <property type="match status" value="1"/>
</dbReference>
<dbReference type="SUPFAM" id="SSF51735">
    <property type="entry name" value="NAD(P)-binding Rossmann-fold domains"/>
    <property type="match status" value="1"/>
</dbReference>
<comment type="subcellular location">
    <subcellularLocation>
        <location evidence="1">Cytoplasm</location>
    </subcellularLocation>
</comment>
<dbReference type="Pfam" id="PF00106">
    <property type="entry name" value="adh_short"/>
    <property type="match status" value="1"/>
</dbReference>
<dbReference type="PROSITE" id="PS00061">
    <property type="entry name" value="ADH_SHORT"/>
    <property type="match status" value="1"/>
</dbReference>
<evidence type="ECO:0000313" key="5">
    <source>
        <dbReference type="EMBL" id="HBP30377.1"/>
    </source>
</evidence>
<evidence type="ECO:0000256" key="3">
    <source>
        <dbReference type="ARBA" id="ARBA00022857"/>
    </source>
</evidence>
<dbReference type="GO" id="GO:0005737">
    <property type="term" value="C:cytoplasm"/>
    <property type="evidence" value="ECO:0007669"/>
    <property type="project" value="UniProtKB-SubCell"/>
</dbReference>
<dbReference type="GO" id="GO:0004757">
    <property type="term" value="F:sepiapterin reductase (NADP+) activity"/>
    <property type="evidence" value="ECO:0007669"/>
    <property type="project" value="TreeGrafter"/>
</dbReference>
<sequence>MSGTIAIVTGASRGLGAALARNLAGSARQLITVSRNSDQQTQRLAEASGCQHVHYGHDLSDVQHIEAAALGIFAQLDQTADQYLLINNAGSLGPVAQYDTLDDAHAISSTFNLNVTSAMLLTTALLRATRALSADVRVVNISSGAGRSPTAGWGVYCATKAALDMYTRVARLEAPHARLVSLAPGVIDTTMQATIRSGNTDDFPDLARFNAMNETGVLRSPQAVAENVIRYINSEHFASKELDDIRQYSQ</sequence>
<organism evidence="5 6">
    <name type="scientific">Advenella kashmirensis</name>
    <dbReference type="NCBI Taxonomy" id="310575"/>
    <lineage>
        <taxon>Bacteria</taxon>
        <taxon>Pseudomonadati</taxon>
        <taxon>Pseudomonadota</taxon>
        <taxon>Betaproteobacteria</taxon>
        <taxon>Burkholderiales</taxon>
        <taxon>Alcaligenaceae</taxon>
    </lineage>
</organism>
<evidence type="ECO:0000256" key="1">
    <source>
        <dbReference type="ARBA" id="ARBA00004496"/>
    </source>
</evidence>
<dbReference type="GO" id="GO:0006729">
    <property type="term" value="P:tetrahydrobiopterin biosynthetic process"/>
    <property type="evidence" value="ECO:0007669"/>
    <property type="project" value="TreeGrafter"/>
</dbReference>
<dbReference type="AlphaFoldDB" id="A0A356LHD0"/>
<dbReference type="Proteomes" id="UP000264036">
    <property type="component" value="Unassembled WGS sequence"/>
</dbReference>
<accession>A0A356LHD0</accession>
<protein>
    <submittedName>
        <fullName evidence="5">Short-chain dehydrogenase</fullName>
    </submittedName>
</protein>
<gene>
    <name evidence="5" type="ORF">DD666_13270</name>
</gene>
<evidence type="ECO:0000313" key="6">
    <source>
        <dbReference type="Proteomes" id="UP000264036"/>
    </source>
</evidence>
<dbReference type="InterPro" id="IPR020904">
    <property type="entry name" value="Sc_DH/Rdtase_CS"/>
</dbReference>